<name>A0A3M7S2T3_BRAPC</name>
<protein>
    <submittedName>
        <fullName evidence="1">Uncharacterized protein</fullName>
    </submittedName>
</protein>
<reference evidence="1 2" key="1">
    <citation type="journal article" date="2018" name="Sci. Rep.">
        <title>Genomic signatures of local adaptation to the degree of environmental predictability in rotifers.</title>
        <authorList>
            <person name="Franch-Gras L."/>
            <person name="Hahn C."/>
            <person name="Garcia-Roger E.M."/>
            <person name="Carmona M.J."/>
            <person name="Serra M."/>
            <person name="Gomez A."/>
        </authorList>
    </citation>
    <scope>NUCLEOTIDE SEQUENCE [LARGE SCALE GENOMIC DNA]</scope>
    <source>
        <strain evidence="1">HYR1</strain>
    </source>
</reference>
<evidence type="ECO:0000313" key="1">
    <source>
        <dbReference type="EMBL" id="RNA30082.1"/>
    </source>
</evidence>
<dbReference type="Proteomes" id="UP000276133">
    <property type="component" value="Unassembled WGS sequence"/>
</dbReference>
<evidence type="ECO:0000313" key="2">
    <source>
        <dbReference type="Proteomes" id="UP000276133"/>
    </source>
</evidence>
<comment type="caution">
    <text evidence="1">The sequence shown here is derived from an EMBL/GenBank/DDBJ whole genome shotgun (WGS) entry which is preliminary data.</text>
</comment>
<dbReference type="AlphaFoldDB" id="A0A3M7S2T3"/>
<keyword evidence="2" id="KW-1185">Reference proteome</keyword>
<proteinExistence type="predicted"/>
<organism evidence="1 2">
    <name type="scientific">Brachionus plicatilis</name>
    <name type="common">Marine rotifer</name>
    <name type="synonym">Brachionus muelleri</name>
    <dbReference type="NCBI Taxonomy" id="10195"/>
    <lineage>
        <taxon>Eukaryota</taxon>
        <taxon>Metazoa</taxon>
        <taxon>Spiralia</taxon>
        <taxon>Gnathifera</taxon>
        <taxon>Rotifera</taxon>
        <taxon>Eurotatoria</taxon>
        <taxon>Monogononta</taxon>
        <taxon>Pseudotrocha</taxon>
        <taxon>Ploima</taxon>
        <taxon>Brachionidae</taxon>
        <taxon>Brachionus</taxon>
    </lineage>
</organism>
<gene>
    <name evidence="1" type="ORF">BpHYR1_004985</name>
</gene>
<accession>A0A3M7S2T3</accession>
<dbReference type="EMBL" id="REGN01002125">
    <property type="protein sequence ID" value="RNA30082.1"/>
    <property type="molecule type" value="Genomic_DNA"/>
</dbReference>
<sequence length="60" mass="6962">MFELPSAYLQDSWIKKFKVICPFFERNSKASTSMACKSCLNSRCKTTQEDFKHSGSNLYK</sequence>